<dbReference type="AlphaFoldDB" id="A0A415ES14"/>
<proteinExistence type="predicted"/>
<accession>A0A415ES14</accession>
<organism evidence="1 2">
    <name type="scientific">Enterococcus casseliflavus</name>
    <name type="common">Enterococcus flavescens</name>
    <dbReference type="NCBI Taxonomy" id="37734"/>
    <lineage>
        <taxon>Bacteria</taxon>
        <taxon>Bacillati</taxon>
        <taxon>Bacillota</taxon>
        <taxon>Bacilli</taxon>
        <taxon>Lactobacillales</taxon>
        <taxon>Enterococcaceae</taxon>
        <taxon>Enterococcus</taxon>
    </lineage>
</organism>
<dbReference type="Proteomes" id="UP000286288">
    <property type="component" value="Unassembled WGS sequence"/>
</dbReference>
<gene>
    <name evidence="1" type="ORF">DW084_10150</name>
</gene>
<sequence>MSHSFISLSTLPYYTGFCRIMKCFLQILGKTVIKFYLLNLLLYKKACFPQIPAKKQEKKTSWKGRLFIDH</sequence>
<dbReference type="EMBL" id="QRMZ01000012">
    <property type="protein sequence ID" value="RHK06102.1"/>
    <property type="molecule type" value="Genomic_DNA"/>
</dbReference>
<comment type="caution">
    <text evidence="1">The sequence shown here is derived from an EMBL/GenBank/DDBJ whole genome shotgun (WGS) entry which is preliminary data.</text>
</comment>
<evidence type="ECO:0000313" key="1">
    <source>
        <dbReference type="EMBL" id="RHK06102.1"/>
    </source>
</evidence>
<reference evidence="1 2" key="1">
    <citation type="submission" date="2018-08" db="EMBL/GenBank/DDBJ databases">
        <title>A genome reference for cultivated species of the human gut microbiota.</title>
        <authorList>
            <person name="Zou Y."/>
            <person name="Xue W."/>
            <person name="Luo G."/>
        </authorList>
    </citation>
    <scope>NUCLEOTIDE SEQUENCE [LARGE SCALE GENOMIC DNA]</scope>
    <source>
        <strain evidence="1 2">AF48-16</strain>
    </source>
</reference>
<protein>
    <submittedName>
        <fullName evidence="1">Uncharacterized protein</fullName>
    </submittedName>
</protein>
<name>A0A415ES14_ENTCA</name>
<evidence type="ECO:0000313" key="2">
    <source>
        <dbReference type="Proteomes" id="UP000286288"/>
    </source>
</evidence>